<feature type="domain" description="ABC transporter" evidence="9">
    <location>
        <begin position="251"/>
        <end position="496"/>
    </location>
</feature>
<feature type="domain" description="ABC transporter" evidence="9">
    <location>
        <begin position="9"/>
        <end position="244"/>
    </location>
</feature>
<dbReference type="InterPro" id="IPR050107">
    <property type="entry name" value="ABC_carbohydrate_import_ATPase"/>
</dbReference>
<keyword evidence="8" id="KW-0472">Membrane</keyword>
<accession>A0A6N3A6H2</accession>
<name>A0A6N3A6H2_9FIRM</name>
<evidence type="ECO:0000256" key="1">
    <source>
        <dbReference type="ARBA" id="ARBA00004202"/>
    </source>
</evidence>
<dbReference type="PROSITE" id="PS50893">
    <property type="entry name" value="ABC_TRANSPORTER_2"/>
    <property type="match status" value="2"/>
</dbReference>
<dbReference type="GO" id="GO:0016887">
    <property type="term" value="F:ATP hydrolysis activity"/>
    <property type="evidence" value="ECO:0007669"/>
    <property type="project" value="InterPro"/>
</dbReference>
<dbReference type="Pfam" id="PF00005">
    <property type="entry name" value="ABC_tran"/>
    <property type="match status" value="2"/>
</dbReference>
<organism evidence="10">
    <name type="scientific">Hungatella hathewayi</name>
    <dbReference type="NCBI Taxonomy" id="154046"/>
    <lineage>
        <taxon>Bacteria</taxon>
        <taxon>Bacillati</taxon>
        <taxon>Bacillota</taxon>
        <taxon>Clostridia</taxon>
        <taxon>Lachnospirales</taxon>
        <taxon>Lachnospiraceae</taxon>
        <taxon>Hungatella</taxon>
    </lineage>
</organism>
<dbReference type="SMART" id="SM00382">
    <property type="entry name" value="AAA"/>
    <property type="match status" value="2"/>
</dbReference>
<keyword evidence="7" id="KW-1278">Translocase</keyword>
<dbReference type="SUPFAM" id="SSF52540">
    <property type="entry name" value="P-loop containing nucleoside triphosphate hydrolases"/>
    <property type="match status" value="2"/>
</dbReference>
<dbReference type="RefSeq" id="WP_156832448.1">
    <property type="nucleotide sequence ID" value="NZ_CACRUH010000015.1"/>
</dbReference>
<evidence type="ECO:0000256" key="3">
    <source>
        <dbReference type="ARBA" id="ARBA00022475"/>
    </source>
</evidence>
<evidence type="ECO:0000256" key="8">
    <source>
        <dbReference type="ARBA" id="ARBA00023136"/>
    </source>
</evidence>
<keyword evidence="3" id="KW-1003">Cell membrane</keyword>
<dbReference type="GO" id="GO:0005886">
    <property type="term" value="C:plasma membrane"/>
    <property type="evidence" value="ECO:0007669"/>
    <property type="project" value="UniProtKB-SubCell"/>
</dbReference>
<sequence length="496" mass="55541">MPEQNNVVMSLEGICKYYPGVKALDGVSLNVRRGEVHALLGENGAGKSTLIKTIAGAIEPNKGVIRIDGKKYSTMTPKLAHDLGIEVIYQEFNLVPPLSIAENVCLGERVSDKKLVDYKTMNEKTREVFKEFGINIDPSVKVRDLTPGKMQLVEIAKSISRKVNILIMDEPTAPLSENEVILLFEMVRKLQAQGVSIIFISHRMEEIFTISDRVTIMRDGQYVATKNTRETTREELISLMVGRELKENYPIRTKPLEEPVLEVDNLCGNNVKNISFTLHKGEILGFSGLVGCGRTEIMRVLYGAEKKDSGTVKINGVITEIKSPKDGMKAGIGFISEDRKQQGLFLDFSITRNVSFNIIKKISRKGIVNKKKEMEMAQKFKDRFKIKTPSLNQKVVNLSGGNQQKVVLAKTLADESQIIIFDEPTRGIDVNAKQEIYHLMRELTEQGHSIIMISSDMEEVLGMSDRLIVLSEGHMAGILEKHEFNQERVLDMASGE</sequence>
<dbReference type="CDD" id="cd03216">
    <property type="entry name" value="ABC_Carb_Monos_I"/>
    <property type="match status" value="1"/>
</dbReference>
<evidence type="ECO:0000256" key="5">
    <source>
        <dbReference type="ARBA" id="ARBA00022741"/>
    </source>
</evidence>
<keyword evidence="4" id="KW-0677">Repeat</keyword>
<comment type="subcellular location">
    <subcellularLocation>
        <location evidence="1">Cell membrane</location>
        <topology evidence="1">Peripheral membrane protein</topology>
    </subcellularLocation>
</comment>
<evidence type="ECO:0000313" key="10">
    <source>
        <dbReference type="EMBL" id="VYT87739.1"/>
    </source>
</evidence>
<dbReference type="Gene3D" id="3.40.50.300">
    <property type="entry name" value="P-loop containing nucleotide triphosphate hydrolases"/>
    <property type="match status" value="2"/>
</dbReference>
<evidence type="ECO:0000259" key="9">
    <source>
        <dbReference type="PROSITE" id="PS50893"/>
    </source>
</evidence>
<dbReference type="InterPro" id="IPR027417">
    <property type="entry name" value="P-loop_NTPase"/>
</dbReference>
<dbReference type="PROSITE" id="PS00211">
    <property type="entry name" value="ABC_TRANSPORTER_1"/>
    <property type="match status" value="1"/>
</dbReference>
<keyword evidence="6 10" id="KW-0067">ATP-binding</keyword>
<dbReference type="InterPro" id="IPR003593">
    <property type="entry name" value="AAA+_ATPase"/>
</dbReference>
<dbReference type="CDD" id="cd03215">
    <property type="entry name" value="ABC_Carb_Monos_II"/>
    <property type="match status" value="1"/>
</dbReference>
<dbReference type="PANTHER" id="PTHR43790:SF9">
    <property type="entry name" value="GALACTOFURANOSE TRANSPORTER ATP-BINDING PROTEIN YTFR"/>
    <property type="match status" value="1"/>
</dbReference>
<proteinExistence type="predicted"/>
<dbReference type="InterPro" id="IPR017871">
    <property type="entry name" value="ABC_transporter-like_CS"/>
</dbReference>
<evidence type="ECO:0000256" key="4">
    <source>
        <dbReference type="ARBA" id="ARBA00022737"/>
    </source>
</evidence>
<protein>
    <submittedName>
        <fullName evidence="10">Ribose import ATP-binding protein RbsA</fullName>
        <ecNumber evidence="10">3.6.3.17</ecNumber>
    </submittedName>
</protein>
<keyword evidence="2" id="KW-0813">Transport</keyword>
<evidence type="ECO:0000256" key="7">
    <source>
        <dbReference type="ARBA" id="ARBA00022967"/>
    </source>
</evidence>
<keyword evidence="10" id="KW-0378">Hydrolase</keyword>
<dbReference type="EMBL" id="CACRUH010000015">
    <property type="protein sequence ID" value="VYT87739.1"/>
    <property type="molecule type" value="Genomic_DNA"/>
</dbReference>
<dbReference type="AlphaFoldDB" id="A0A6N3A6H2"/>
<dbReference type="FunFam" id="3.40.50.300:FF:000127">
    <property type="entry name" value="Ribose import ATP-binding protein RbsA"/>
    <property type="match status" value="1"/>
</dbReference>
<gene>
    <name evidence="10" type="primary">rbsA_4</name>
    <name evidence="10" type="ORF">CHLFYP18_05798</name>
</gene>
<evidence type="ECO:0000256" key="2">
    <source>
        <dbReference type="ARBA" id="ARBA00022448"/>
    </source>
</evidence>
<evidence type="ECO:0000256" key="6">
    <source>
        <dbReference type="ARBA" id="ARBA00022840"/>
    </source>
</evidence>
<dbReference type="GO" id="GO:0005524">
    <property type="term" value="F:ATP binding"/>
    <property type="evidence" value="ECO:0007669"/>
    <property type="project" value="UniProtKB-KW"/>
</dbReference>
<dbReference type="PANTHER" id="PTHR43790">
    <property type="entry name" value="CARBOHYDRATE TRANSPORT ATP-BINDING PROTEIN MG119-RELATED"/>
    <property type="match status" value="1"/>
</dbReference>
<reference evidence="10" key="1">
    <citation type="submission" date="2019-11" db="EMBL/GenBank/DDBJ databases">
        <authorList>
            <person name="Feng L."/>
        </authorList>
    </citation>
    <scope>NUCLEOTIDE SEQUENCE</scope>
    <source>
        <strain evidence="10">ChathewayiLFYP18</strain>
    </source>
</reference>
<dbReference type="InterPro" id="IPR003439">
    <property type="entry name" value="ABC_transporter-like_ATP-bd"/>
</dbReference>
<dbReference type="EC" id="3.6.3.17" evidence="10"/>
<keyword evidence="5" id="KW-0547">Nucleotide-binding</keyword>